<gene>
    <name evidence="1" type="ORF">G8S53_10950</name>
</gene>
<dbReference type="AlphaFoldDB" id="A0A9Q3VB68"/>
<proteinExistence type="predicted"/>
<protein>
    <submittedName>
        <fullName evidence="1">Uncharacterized protein</fullName>
    </submittedName>
</protein>
<evidence type="ECO:0000313" key="2">
    <source>
        <dbReference type="Proteomes" id="UP000813637"/>
    </source>
</evidence>
<dbReference type="Proteomes" id="UP000813637">
    <property type="component" value="Unassembled WGS sequence"/>
</dbReference>
<organism evidence="1 2">
    <name type="scientific">Clostridium botulinum C</name>
    <dbReference type="NCBI Taxonomy" id="36828"/>
    <lineage>
        <taxon>Bacteria</taxon>
        <taxon>Bacillati</taxon>
        <taxon>Bacillota</taxon>
        <taxon>Clostridia</taxon>
        <taxon>Eubacteriales</taxon>
        <taxon>Clostridiaceae</taxon>
        <taxon>Clostridium</taxon>
    </lineage>
</organism>
<reference evidence="1" key="1">
    <citation type="submission" date="2020-02" db="EMBL/GenBank/DDBJ databases">
        <authorList>
            <person name="Fillo S."/>
            <person name="Giordani F."/>
            <person name="Tonon E."/>
            <person name="Drigo I."/>
            <person name="Anselmo A."/>
            <person name="Fortunato A."/>
            <person name="Bano L."/>
            <person name="Lista F."/>
        </authorList>
    </citation>
    <scope>NUCLEOTIDE SEQUENCE</scope>
    <source>
        <strain evidence="1">IZSVe-TV_9877_3_12</strain>
    </source>
</reference>
<dbReference type="EMBL" id="JAAMYB010000016">
    <property type="protein sequence ID" value="MCD3195794.1"/>
    <property type="molecule type" value="Genomic_DNA"/>
</dbReference>
<comment type="caution">
    <text evidence="1">The sequence shown here is derived from an EMBL/GenBank/DDBJ whole genome shotgun (WGS) entry which is preliminary data.</text>
</comment>
<name>A0A9Q3VB68_CLOBO</name>
<dbReference type="RefSeq" id="WP_198091463.1">
    <property type="nucleotide sequence ID" value="NZ_JAAMYB010000016.1"/>
</dbReference>
<sequence length="50" mass="5948">MEIYKYVLAASDKTTIKNTNGKKIYITEIEYIKHLYVIIKEQTMNLKKHS</sequence>
<accession>A0A9Q3VB68</accession>
<reference evidence="1" key="2">
    <citation type="journal article" date="2021" name="Microorganisms">
        <title>Extensive Genome Exploration of Clostridium botulinum Group III Field Strains.</title>
        <authorList>
            <person name="Fillo S."/>
            <person name="Giordani F."/>
            <person name="Tonon E."/>
            <person name="Drigo I."/>
            <person name="Anselmo A."/>
            <person name="Fortunato A."/>
            <person name="Lista F."/>
            <person name="Bano L."/>
        </authorList>
    </citation>
    <scope>NUCLEOTIDE SEQUENCE</scope>
    <source>
        <strain evidence="1">IZSVe-TV_9877_3_12</strain>
    </source>
</reference>
<evidence type="ECO:0000313" key="1">
    <source>
        <dbReference type="EMBL" id="MCD3195794.1"/>
    </source>
</evidence>